<sequence>MPAIIDKIFMPEKKTWFPWLILIILALVWGSSFILIKRGLESFSPGEVGALRVVITWLFLVPFAAKRLKGIPLNQWRVLLAVGMVGSLIPAFLFAAAQRGIDSSLAGILNSLTPLFTLIVSIVFFKSRPKWFNVTGVIIGLAGAIGLVSVSGTGNFTVNMGYAILIIIAAICYAVNVNIVKAFLQGVDPVAITALSFFTVGPMAAIYLFGFTPFASGIENNPESWKGLGYIAILAIAGTGLALMLFNRLIQMSSAVFASSVTYFIPVIALLWGIADGEKFRPGFLLWVMLVITGVLLVNTSSLTKNRIVRLIAGVVKFSH</sequence>
<dbReference type="AlphaFoldDB" id="A0A644UXT5"/>
<name>A0A644UXT5_9ZZZZ</name>
<evidence type="ECO:0000256" key="2">
    <source>
        <dbReference type="ARBA" id="ARBA00022692"/>
    </source>
</evidence>
<comment type="subcellular location">
    <subcellularLocation>
        <location evidence="1">Membrane</location>
        <topology evidence="1">Multi-pass membrane protein</topology>
    </subcellularLocation>
</comment>
<feature type="transmembrane region" description="Helical" evidence="5">
    <location>
        <begin position="192"/>
        <end position="215"/>
    </location>
</feature>
<organism evidence="7">
    <name type="scientific">bioreactor metagenome</name>
    <dbReference type="NCBI Taxonomy" id="1076179"/>
    <lineage>
        <taxon>unclassified sequences</taxon>
        <taxon>metagenomes</taxon>
        <taxon>ecological metagenomes</taxon>
    </lineage>
</organism>
<keyword evidence="2 5" id="KW-0812">Transmembrane</keyword>
<feature type="transmembrane region" description="Helical" evidence="5">
    <location>
        <begin position="16"/>
        <end position="36"/>
    </location>
</feature>
<evidence type="ECO:0000256" key="4">
    <source>
        <dbReference type="ARBA" id="ARBA00023136"/>
    </source>
</evidence>
<dbReference type="InterPro" id="IPR037185">
    <property type="entry name" value="EmrE-like"/>
</dbReference>
<gene>
    <name evidence="7" type="ORF">SDC9_29438</name>
</gene>
<feature type="transmembrane region" description="Helical" evidence="5">
    <location>
        <begin position="131"/>
        <end position="150"/>
    </location>
</feature>
<evidence type="ECO:0000259" key="6">
    <source>
        <dbReference type="Pfam" id="PF00892"/>
    </source>
</evidence>
<dbReference type="InterPro" id="IPR000620">
    <property type="entry name" value="EamA_dom"/>
</dbReference>
<comment type="caution">
    <text evidence="7">The sequence shown here is derived from an EMBL/GenBank/DDBJ whole genome shotgun (WGS) entry which is preliminary data.</text>
</comment>
<evidence type="ECO:0000256" key="1">
    <source>
        <dbReference type="ARBA" id="ARBA00004141"/>
    </source>
</evidence>
<dbReference type="InterPro" id="IPR050638">
    <property type="entry name" value="AA-Vitamin_Transporters"/>
</dbReference>
<keyword evidence="4 5" id="KW-0472">Membrane</keyword>
<feature type="transmembrane region" description="Helical" evidence="5">
    <location>
        <begin position="227"/>
        <end position="246"/>
    </location>
</feature>
<dbReference type="Pfam" id="PF00892">
    <property type="entry name" value="EamA"/>
    <property type="match status" value="2"/>
</dbReference>
<evidence type="ECO:0000313" key="7">
    <source>
        <dbReference type="EMBL" id="MPL83483.1"/>
    </source>
</evidence>
<reference evidence="7" key="1">
    <citation type="submission" date="2019-08" db="EMBL/GenBank/DDBJ databases">
        <authorList>
            <person name="Kucharzyk K."/>
            <person name="Murdoch R.W."/>
            <person name="Higgins S."/>
            <person name="Loffler F."/>
        </authorList>
    </citation>
    <scope>NUCLEOTIDE SEQUENCE</scope>
</reference>
<proteinExistence type="predicted"/>
<feature type="transmembrane region" description="Helical" evidence="5">
    <location>
        <begin position="255"/>
        <end position="274"/>
    </location>
</feature>
<feature type="domain" description="EamA" evidence="6">
    <location>
        <begin position="20"/>
        <end position="148"/>
    </location>
</feature>
<feature type="domain" description="EamA" evidence="6">
    <location>
        <begin position="163"/>
        <end position="299"/>
    </location>
</feature>
<dbReference type="SUPFAM" id="SSF103481">
    <property type="entry name" value="Multidrug resistance efflux transporter EmrE"/>
    <property type="match status" value="2"/>
</dbReference>
<evidence type="ECO:0000256" key="3">
    <source>
        <dbReference type="ARBA" id="ARBA00022989"/>
    </source>
</evidence>
<feature type="transmembrane region" description="Helical" evidence="5">
    <location>
        <begin position="280"/>
        <end position="298"/>
    </location>
</feature>
<dbReference type="EMBL" id="VSSQ01000176">
    <property type="protein sequence ID" value="MPL83483.1"/>
    <property type="molecule type" value="Genomic_DNA"/>
</dbReference>
<feature type="transmembrane region" description="Helical" evidence="5">
    <location>
        <begin position="103"/>
        <end position="124"/>
    </location>
</feature>
<protein>
    <recommendedName>
        <fullName evidence="6">EamA domain-containing protein</fullName>
    </recommendedName>
</protein>
<evidence type="ECO:0000256" key="5">
    <source>
        <dbReference type="SAM" id="Phobius"/>
    </source>
</evidence>
<feature type="transmembrane region" description="Helical" evidence="5">
    <location>
        <begin position="162"/>
        <end position="180"/>
    </location>
</feature>
<keyword evidence="3 5" id="KW-1133">Transmembrane helix</keyword>
<dbReference type="GO" id="GO:0016020">
    <property type="term" value="C:membrane"/>
    <property type="evidence" value="ECO:0007669"/>
    <property type="project" value="UniProtKB-SubCell"/>
</dbReference>
<dbReference type="PANTHER" id="PTHR32322">
    <property type="entry name" value="INNER MEMBRANE TRANSPORTER"/>
    <property type="match status" value="1"/>
</dbReference>
<feature type="transmembrane region" description="Helical" evidence="5">
    <location>
        <begin position="77"/>
        <end position="97"/>
    </location>
</feature>
<accession>A0A644UXT5</accession>
<dbReference type="PANTHER" id="PTHR32322:SF2">
    <property type="entry name" value="EAMA DOMAIN-CONTAINING PROTEIN"/>
    <property type="match status" value="1"/>
</dbReference>